<keyword evidence="2" id="KW-1185">Reference proteome</keyword>
<sequence length="133" mass="15335">MSAVTVCFSFALRVHRAVDKILHFFSTFFEIMISKHLYIVSFSSGILKLPPKFLKHISSLSRSISIEPDFFIKTSARCVVSVNTRKSIVQFFRIEHVSIFCNAESFLWFCDQMLSAERLAQEISLFECARLVN</sequence>
<reference evidence="1" key="1">
    <citation type="journal article" date="2010" name="Science">
        <title>Plasticity of animal genome architecture unmasked by rapid evolution of a pelagic tunicate.</title>
        <authorList>
            <person name="Denoeud F."/>
            <person name="Henriet S."/>
            <person name="Mungpakdee S."/>
            <person name="Aury J.M."/>
            <person name="Da Silva C."/>
            <person name="Brinkmann H."/>
            <person name="Mikhaleva J."/>
            <person name="Olsen L.C."/>
            <person name="Jubin C."/>
            <person name="Canestro C."/>
            <person name="Bouquet J.M."/>
            <person name="Danks G."/>
            <person name="Poulain J."/>
            <person name="Campsteijn C."/>
            <person name="Adamski M."/>
            <person name="Cross I."/>
            <person name="Yadetie F."/>
            <person name="Muffato M."/>
            <person name="Louis A."/>
            <person name="Butcher S."/>
            <person name="Tsagkogeorga G."/>
            <person name="Konrad A."/>
            <person name="Singh S."/>
            <person name="Jensen M.F."/>
            <person name="Cong E.H."/>
            <person name="Eikeseth-Otteraa H."/>
            <person name="Noel B."/>
            <person name="Anthouard V."/>
            <person name="Porcel B.M."/>
            <person name="Kachouri-Lafond R."/>
            <person name="Nishino A."/>
            <person name="Ugolini M."/>
            <person name="Chourrout P."/>
            <person name="Nishida H."/>
            <person name="Aasland R."/>
            <person name="Huzurbazar S."/>
            <person name="Westhof E."/>
            <person name="Delsuc F."/>
            <person name="Lehrach H."/>
            <person name="Reinhardt R."/>
            <person name="Weissenbach J."/>
            <person name="Roy S.W."/>
            <person name="Artiguenave F."/>
            <person name="Postlethwait J.H."/>
            <person name="Manak J.R."/>
            <person name="Thompson E.M."/>
            <person name="Jaillon O."/>
            <person name="Du Pasquier L."/>
            <person name="Boudinot P."/>
            <person name="Liberles D.A."/>
            <person name="Volff J.N."/>
            <person name="Philippe H."/>
            <person name="Lenhard B."/>
            <person name="Roest Crollius H."/>
            <person name="Wincker P."/>
            <person name="Chourrout D."/>
        </authorList>
    </citation>
    <scope>NUCLEOTIDE SEQUENCE [LARGE SCALE GENOMIC DNA]</scope>
</reference>
<dbReference type="Proteomes" id="UP000001307">
    <property type="component" value="Unassembled WGS sequence"/>
</dbReference>
<accession>E4XDN5</accession>
<organism evidence="1">
    <name type="scientific">Oikopleura dioica</name>
    <name type="common">Tunicate</name>
    <dbReference type="NCBI Taxonomy" id="34765"/>
    <lineage>
        <taxon>Eukaryota</taxon>
        <taxon>Metazoa</taxon>
        <taxon>Chordata</taxon>
        <taxon>Tunicata</taxon>
        <taxon>Appendicularia</taxon>
        <taxon>Copelata</taxon>
        <taxon>Oikopleuridae</taxon>
        <taxon>Oikopleura</taxon>
    </lineage>
</organism>
<evidence type="ECO:0000313" key="2">
    <source>
        <dbReference type="Proteomes" id="UP000001307"/>
    </source>
</evidence>
<dbReference type="AlphaFoldDB" id="E4XDN5"/>
<gene>
    <name evidence="1" type="ORF">GSOID_T00008280001</name>
</gene>
<name>E4XDN5_OIKDI</name>
<dbReference type="EMBL" id="FN653039">
    <property type="protein sequence ID" value="CBY19273.1"/>
    <property type="molecule type" value="Genomic_DNA"/>
</dbReference>
<dbReference type="InParanoid" id="E4XDN5"/>
<evidence type="ECO:0000313" key="1">
    <source>
        <dbReference type="EMBL" id="CBY19273.1"/>
    </source>
</evidence>
<proteinExistence type="predicted"/>
<protein>
    <submittedName>
        <fullName evidence="1">Uncharacterized protein</fullName>
    </submittedName>
</protein>